<dbReference type="AlphaFoldDB" id="A0A4Q1VGA2"/>
<keyword evidence="2" id="KW-1185">Reference proteome</keyword>
<dbReference type="OrthoDB" id="8250791at2"/>
<accession>A0A4Q1VGA2</accession>
<proteinExistence type="predicted"/>
<comment type="caution">
    <text evidence="1">The sequence shown here is derived from an EMBL/GenBank/DDBJ whole genome shotgun (WGS) entry which is preliminary data.</text>
</comment>
<dbReference type="EMBL" id="MZXW01000013">
    <property type="protein sequence ID" value="RXT50842.1"/>
    <property type="molecule type" value="Genomic_DNA"/>
</dbReference>
<organism evidence="1 2">
    <name type="scientific">Bradyrhizobium betae</name>
    <dbReference type="NCBI Taxonomy" id="244734"/>
    <lineage>
        <taxon>Bacteria</taxon>
        <taxon>Pseudomonadati</taxon>
        <taxon>Pseudomonadota</taxon>
        <taxon>Alphaproteobacteria</taxon>
        <taxon>Hyphomicrobiales</taxon>
        <taxon>Nitrobacteraceae</taxon>
        <taxon>Bradyrhizobium</taxon>
    </lineage>
</organism>
<evidence type="ECO:0000313" key="1">
    <source>
        <dbReference type="EMBL" id="RXT50842.1"/>
    </source>
</evidence>
<reference evidence="1 2" key="1">
    <citation type="submission" date="2017-03" db="EMBL/GenBank/DDBJ databases">
        <authorList>
            <person name="Safronova V.I."/>
            <person name="Sazanova A.L."/>
            <person name="Chirak E.R."/>
        </authorList>
    </citation>
    <scope>NUCLEOTIDE SEQUENCE [LARGE SCALE GENOMIC DNA]</scope>
    <source>
        <strain evidence="1 2">Opo-243</strain>
    </source>
</reference>
<protein>
    <recommendedName>
        <fullName evidence="3">DUF3618 domain-containing protein</fullName>
    </recommendedName>
</protein>
<evidence type="ECO:0008006" key="3">
    <source>
        <dbReference type="Google" id="ProtNLM"/>
    </source>
</evidence>
<dbReference type="Proteomes" id="UP000290819">
    <property type="component" value="Unassembled WGS sequence"/>
</dbReference>
<gene>
    <name evidence="1" type="ORF">B5V03_06195</name>
</gene>
<sequence>MDSEDVLGKVKDVSESVRETAQSVRRNLEEGRPSGQTLAFLRDVAREAPIPSLVVAFMLGVLVARR</sequence>
<evidence type="ECO:0000313" key="2">
    <source>
        <dbReference type="Proteomes" id="UP000290819"/>
    </source>
</evidence>
<name>A0A4Q1VGA2_9BRAD</name>
<dbReference type="RefSeq" id="WP_129268398.1">
    <property type="nucleotide sequence ID" value="NZ_MZXW01000013.1"/>
</dbReference>